<evidence type="ECO:0000256" key="3">
    <source>
        <dbReference type="ARBA" id="ARBA00022679"/>
    </source>
</evidence>
<evidence type="ECO:0000256" key="11">
    <source>
        <dbReference type="ARBA" id="ARBA00023170"/>
    </source>
</evidence>
<dbReference type="SUPFAM" id="SSF56112">
    <property type="entry name" value="Protein kinase-like (PK-like)"/>
    <property type="match status" value="1"/>
</dbReference>
<dbReference type="Gene3D" id="1.20.5.510">
    <property type="entry name" value="Single helix bin"/>
    <property type="match status" value="1"/>
</dbReference>
<feature type="domain" description="Protein kinase" evidence="17">
    <location>
        <begin position="528"/>
        <end position="815"/>
    </location>
</feature>
<dbReference type="GO" id="GO:0004672">
    <property type="term" value="F:protein kinase activity"/>
    <property type="evidence" value="ECO:0000318"/>
    <property type="project" value="GO_Central"/>
</dbReference>
<dbReference type="PROSITE" id="PS00108">
    <property type="entry name" value="PROTEIN_KINASE_ST"/>
    <property type="match status" value="1"/>
</dbReference>
<accession>A0A1Y1HMW4</accession>
<evidence type="ECO:0000256" key="7">
    <source>
        <dbReference type="ARBA" id="ARBA00022777"/>
    </source>
</evidence>
<dbReference type="PROSITE" id="PS50011">
    <property type="entry name" value="PROTEIN_KINASE_DOM"/>
    <property type="match status" value="1"/>
</dbReference>
<dbReference type="AlphaFoldDB" id="A0A1Y1HMW4"/>
<dbReference type="OrthoDB" id="4062651at2759"/>
<keyword evidence="3" id="KW-0808">Transferase</keyword>
<evidence type="ECO:0000256" key="6">
    <source>
        <dbReference type="ARBA" id="ARBA00022741"/>
    </source>
</evidence>
<evidence type="ECO:0000256" key="12">
    <source>
        <dbReference type="ARBA" id="ARBA00023180"/>
    </source>
</evidence>
<reference evidence="18 19" key="1">
    <citation type="journal article" date="2014" name="Nat. Commun.">
        <title>Klebsormidium flaccidum genome reveals primary factors for plant terrestrial adaptation.</title>
        <authorList>
            <person name="Hori K."/>
            <person name="Maruyama F."/>
            <person name="Fujisawa T."/>
            <person name="Togashi T."/>
            <person name="Yamamoto N."/>
            <person name="Seo M."/>
            <person name="Sato S."/>
            <person name="Yamada T."/>
            <person name="Mori H."/>
            <person name="Tajima N."/>
            <person name="Moriyama T."/>
            <person name="Ikeuchi M."/>
            <person name="Watanabe M."/>
            <person name="Wada H."/>
            <person name="Kobayashi K."/>
            <person name="Saito M."/>
            <person name="Masuda T."/>
            <person name="Sasaki-Sekimoto Y."/>
            <person name="Mashiguchi K."/>
            <person name="Awai K."/>
            <person name="Shimojima M."/>
            <person name="Masuda S."/>
            <person name="Iwai M."/>
            <person name="Nobusawa T."/>
            <person name="Narise T."/>
            <person name="Kondo S."/>
            <person name="Saito H."/>
            <person name="Sato R."/>
            <person name="Murakawa M."/>
            <person name="Ihara Y."/>
            <person name="Oshima-Yamada Y."/>
            <person name="Ohtaka K."/>
            <person name="Satoh M."/>
            <person name="Sonobe K."/>
            <person name="Ishii M."/>
            <person name="Ohtani R."/>
            <person name="Kanamori-Sato M."/>
            <person name="Honoki R."/>
            <person name="Miyazaki D."/>
            <person name="Mochizuki H."/>
            <person name="Umetsu J."/>
            <person name="Higashi K."/>
            <person name="Shibata D."/>
            <person name="Kamiya Y."/>
            <person name="Sato N."/>
            <person name="Nakamura Y."/>
            <person name="Tabata S."/>
            <person name="Ida S."/>
            <person name="Kurokawa K."/>
            <person name="Ohta H."/>
        </authorList>
    </citation>
    <scope>NUCLEOTIDE SEQUENCE [LARGE SCALE GENOMIC DNA]</scope>
    <source>
        <strain evidence="18 19">NIES-2285</strain>
    </source>
</reference>
<evidence type="ECO:0000256" key="13">
    <source>
        <dbReference type="PROSITE-ProRule" id="PRU10141"/>
    </source>
</evidence>
<evidence type="ECO:0000256" key="5">
    <source>
        <dbReference type="ARBA" id="ARBA00022729"/>
    </source>
</evidence>
<dbReference type="Pfam" id="PF00069">
    <property type="entry name" value="Pkinase"/>
    <property type="match status" value="1"/>
</dbReference>
<keyword evidence="2" id="KW-1003">Cell membrane</keyword>
<evidence type="ECO:0000256" key="8">
    <source>
        <dbReference type="ARBA" id="ARBA00022840"/>
    </source>
</evidence>
<name>A0A1Y1HMW4_KLENI</name>
<dbReference type="Proteomes" id="UP000054558">
    <property type="component" value="Unassembled WGS sequence"/>
</dbReference>
<dbReference type="Gene3D" id="3.30.200.20">
    <property type="entry name" value="Phosphorylase Kinase, domain 1"/>
    <property type="match status" value="1"/>
</dbReference>
<evidence type="ECO:0000313" key="19">
    <source>
        <dbReference type="Proteomes" id="UP000054558"/>
    </source>
</evidence>
<evidence type="ECO:0000259" key="17">
    <source>
        <dbReference type="PROSITE" id="PS50011"/>
    </source>
</evidence>
<dbReference type="Pfam" id="PF19160">
    <property type="entry name" value="SPARK"/>
    <property type="match status" value="2"/>
</dbReference>
<proteinExistence type="predicted"/>
<keyword evidence="7 18" id="KW-0418">Kinase</keyword>
<dbReference type="InterPro" id="IPR017441">
    <property type="entry name" value="Protein_kinase_ATP_BS"/>
</dbReference>
<keyword evidence="4 15" id="KW-0812">Transmembrane</keyword>
<dbReference type="FunFam" id="1.10.510.10:FF:000240">
    <property type="entry name" value="Lectin-domain containing receptor kinase A4.3"/>
    <property type="match status" value="1"/>
</dbReference>
<feature type="compositionally biased region" description="Low complexity" evidence="14">
    <location>
        <begin position="835"/>
        <end position="850"/>
    </location>
</feature>
<dbReference type="GO" id="GO:0002229">
    <property type="term" value="P:defense response to oomycetes"/>
    <property type="evidence" value="ECO:0007669"/>
    <property type="project" value="UniProtKB-ARBA"/>
</dbReference>
<dbReference type="InterPro" id="IPR052059">
    <property type="entry name" value="CR_Ser/Thr_kinase"/>
</dbReference>
<evidence type="ECO:0000256" key="1">
    <source>
        <dbReference type="ARBA" id="ARBA00004251"/>
    </source>
</evidence>
<feature type="signal peptide" evidence="16">
    <location>
        <begin position="1"/>
        <end position="33"/>
    </location>
</feature>
<dbReference type="GO" id="GO:0005524">
    <property type="term" value="F:ATP binding"/>
    <property type="evidence" value="ECO:0007669"/>
    <property type="project" value="UniProtKB-UniRule"/>
</dbReference>
<feature type="transmembrane region" description="Helical" evidence="15">
    <location>
        <begin position="457"/>
        <end position="481"/>
    </location>
</feature>
<keyword evidence="12" id="KW-0325">Glycoprotein</keyword>
<keyword evidence="5 16" id="KW-0732">Signal</keyword>
<feature type="chain" id="PRO_5012146527" evidence="16">
    <location>
        <begin position="34"/>
        <end position="868"/>
    </location>
</feature>
<keyword evidence="11" id="KW-0675">Receptor</keyword>
<organism evidence="18 19">
    <name type="scientific">Klebsormidium nitens</name>
    <name type="common">Green alga</name>
    <name type="synonym">Ulothrix nitens</name>
    <dbReference type="NCBI Taxonomy" id="105231"/>
    <lineage>
        <taxon>Eukaryota</taxon>
        <taxon>Viridiplantae</taxon>
        <taxon>Streptophyta</taxon>
        <taxon>Klebsormidiophyceae</taxon>
        <taxon>Klebsormidiales</taxon>
        <taxon>Klebsormidiaceae</taxon>
        <taxon>Klebsormidium</taxon>
    </lineage>
</organism>
<evidence type="ECO:0000256" key="14">
    <source>
        <dbReference type="SAM" id="MobiDB-lite"/>
    </source>
</evidence>
<evidence type="ECO:0000256" key="4">
    <source>
        <dbReference type="ARBA" id="ARBA00022692"/>
    </source>
</evidence>
<dbReference type="InterPro" id="IPR043891">
    <property type="entry name" value="SPARK"/>
</dbReference>
<dbReference type="SMART" id="SM00220">
    <property type="entry name" value="S_TKc"/>
    <property type="match status" value="1"/>
</dbReference>
<keyword evidence="6 13" id="KW-0547">Nucleotide-binding</keyword>
<sequence>MLQRLNEAFCHRWTFVGFAISLLLLVSIEHSGADYVETAPRPGAPLPPPISPGECPLVFLQADIQYAKLTACSTSNAVVGLLGTAVTTASPSSTTCCDQMKAVLWKARVRYANETGRLLLPQASADACIQNLNSSAAAAELPAVGKCESTSDILSEDTGKACGDDLTTVYGFWSASNRTFPGTVGSSCFGANVDCGLCTALIADKTMSLSSSTTSLLATASCQDLARVAMTAAAYPLDIANGIARCLYTVDIAPIPQAPKCTAYDWSRQNWTSMLYSCTGPGESGTDCCNLIAGQYQMMLAASINKTNHVLDQGQAEICFLEYMAALEAKVIYIPWSGSGICDVTAASGLLNIGCYNYTTLQQQIPVRYFDYFAGNCTQASPDNCRHCAQTLLDVGTELAINTDSEYLKACQQLAVHQYYQWVARLELAPELANCRYQLPPGIEVTILPLGESPSNIMLIAGLSTAVVLLVVLAGAAFFLWRRYPLYKGKWDARTKTLGRLSSLRQKFVGSRLQVFTKKQLSKATQDFSESRLVGVGGSGKVYVGELNGEVVAVKDATFGSNKNGAKEAWNEIATLAQYRHRHLVVLKGCCISGSHSFLVYEFLEQGSVDDHLCPAAPVGRTAEHSVRAHFLDWPTREKIALGTAKGLAYLHEECKPRCIHRDVKLSNILLTNDFEAKLADFGLARRTDPQDTHVTTAIAGTWGYLSPEYMATEKSDVYSFGVVLLCLVAGRRPTQPNAPEEQIHLPEWAWSLAERNELEQLIDPRLEGERHEYAANMERMTKIALLCVHTAASVRPSMRQCADMLMGRMEVPRLPRRPPTLYTISSLASSDPDTSAGLSSGQQSSSLSTGGAGAFSISSDQDAKSIP</sequence>
<dbReference type="GO" id="GO:0045088">
    <property type="term" value="P:regulation of innate immune response"/>
    <property type="evidence" value="ECO:0000318"/>
    <property type="project" value="GO_Central"/>
</dbReference>
<keyword evidence="9 15" id="KW-1133">Transmembrane helix</keyword>
<dbReference type="InterPro" id="IPR011009">
    <property type="entry name" value="Kinase-like_dom_sf"/>
</dbReference>
<dbReference type="EMBL" id="DF236954">
    <property type="protein sequence ID" value="GAQ77887.1"/>
    <property type="molecule type" value="Genomic_DNA"/>
</dbReference>
<dbReference type="GO" id="GO:0005886">
    <property type="term" value="C:plasma membrane"/>
    <property type="evidence" value="ECO:0007669"/>
    <property type="project" value="UniProtKB-SubCell"/>
</dbReference>
<dbReference type="STRING" id="105231.A0A1Y1HMW4"/>
<evidence type="ECO:0000313" key="18">
    <source>
        <dbReference type="EMBL" id="GAQ77887.1"/>
    </source>
</evidence>
<dbReference type="InterPro" id="IPR008271">
    <property type="entry name" value="Ser/Thr_kinase_AS"/>
</dbReference>
<protein>
    <submittedName>
        <fullName evidence="18">Protein kinase superfamily protein</fullName>
    </submittedName>
</protein>
<gene>
    <name evidence="18" type="ORF">KFL_000050240</name>
</gene>
<dbReference type="Gene3D" id="1.10.510.10">
    <property type="entry name" value="Transferase(Phosphotransferase) domain 1"/>
    <property type="match status" value="1"/>
</dbReference>
<evidence type="ECO:0000256" key="15">
    <source>
        <dbReference type="SAM" id="Phobius"/>
    </source>
</evidence>
<dbReference type="InterPro" id="IPR000719">
    <property type="entry name" value="Prot_kinase_dom"/>
</dbReference>
<evidence type="ECO:0000256" key="9">
    <source>
        <dbReference type="ARBA" id="ARBA00022989"/>
    </source>
</evidence>
<evidence type="ECO:0000256" key="10">
    <source>
        <dbReference type="ARBA" id="ARBA00023136"/>
    </source>
</evidence>
<feature type="binding site" evidence="13">
    <location>
        <position position="555"/>
    </location>
    <ligand>
        <name>ATP</name>
        <dbReference type="ChEBI" id="CHEBI:30616"/>
    </ligand>
</feature>
<dbReference type="OMA" id="CMNITTQ"/>
<keyword evidence="19" id="KW-1185">Reference proteome</keyword>
<comment type="subcellular location">
    <subcellularLocation>
        <location evidence="1">Cell membrane</location>
        <topology evidence="1">Single-pass type I membrane protein</topology>
    </subcellularLocation>
</comment>
<feature type="region of interest" description="Disordered" evidence="14">
    <location>
        <begin position="826"/>
        <end position="868"/>
    </location>
</feature>
<dbReference type="PROSITE" id="PS00107">
    <property type="entry name" value="PROTEIN_KINASE_ATP"/>
    <property type="match status" value="1"/>
</dbReference>
<keyword evidence="10 15" id="KW-0472">Membrane</keyword>
<keyword evidence="8 13" id="KW-0067">ATP-binding</keyword>
<evidence type="ECO:0000256" key="2">
    <source>
        <dbReference type="ARBA" id="ARBA00022475"/>
    </source>
</evidence>
<evidence type="ECO:0000256" key="16">
    <source>
        <dbReference type="SAM" id="SignalP"/>
    </source>
</evidence>
<dbReference type="PANTHER" id="PTHR47973">
    <property type="entry name" value="CYSTEINE-RICH RECEPTOR-LIKE PROTEIN KINASE 3"/>
    <property type="match status" value="1"/>
</dbReference>